<dbReference type="EMBL" id="BRXX01000412">
    <property type="protein sequence ID" value="GMI10259.1"/>
    <property type="molecule type" value="Genomic_DNA"/>
</dbReference>
<keyword evidence="2" id="KW-1185">Reference proteome</keyword>
<gene>
    <name evidence="1" type="ORF">TrVE_jg97</name>
</gene>
<sequence>MSANTSLAHDKATLLKVWAAVGGTKQALTNGSDDVEDWKGIRVEDGRVTSVDWCESKPPLSGVISKEIGKLSELSYLGLDDNALSGEIPKEIGNCKKL</sequence>
<dbReference type="AlphaFoldDB" id="A0A9W7FDS6"/>
<dbReference type="Proteomes" id="UP001165160">
    <property type="component" value="Unassembled WGS sequence"/>
</dbReference>
<proteinExistence type="predicted"/>
<comment type="caution">
    <text evidence="1">The sequence shown here is derived from an EMBL/GenBank/DDBJ whole genome shotgun (WGS) entry which is preliminary data.</text>
</comment>
<organism evidence="1 2">
    <name type="scientific">Triparma verrucosa</name>
    <dbReference type="NCBI Taxonomy" id="1606542"/>
    <lineage>
        <taxon>Eukaryota</taxon>
        <taxon>Sar</taxon>
        <taxon>Stramenopiles</taxon>
        <taxon>Ochrophyta</taxon>
        <taxon>Bolidophyceae</taxon>
        <taxon>Parmales</taxon>
        <taxon>Triparmaceae</taxon>
        <taxon>Triparma</taxon>
    </lineage>
</organism>
<protein>
    <submittedName>
        <fullName evidence="1">Uncharacterized protein</fullName>
    </submittedName>
</protein>
<dbReference type="SUPFAM" id="SSF52058">
    <property type="entry name" value="L domain-like"/>
    <property type="match status" value="1"/>
</dbReference>
<dbReference type="Gene3D" id="3.80.10.10">
    <property type="entry name" value="Ribonuclease Inhibitor"/>
    <property type="match status" value="1"/>
</dbReference>
<name>A0A9W7FDS6_9STRA</name>
<accession>A0A9W7FDS6</accession>
<dbReference type="InterPro" id="IPR032675">
    <property type="entry name" value="LRR_dom_sf"/>
</dbReference>
<evidence type="ECO:0000313" key="2">
    <source>
        <dbReference type="Proteomes" id="UP001165160"/>
    </source>
</evidence>
<reference evidence="2" key="1">
    <citation type="journal article" date="2023" name="Commun. Biol.">
        <title>Genome analysis of Parmales, the sister group of diatoms, reveals the evolutionary specialization of diatoms from phago-mixotrophs to photoautotrophs.</title>
        <authorList>
            <person name="Ban H."/>
            <person name="Sato S."/>
            <person name="Yoshikawa S."/>
            <person name="Yamada K."/>
            <person name="Nakamura Y."/>
            <person name="Ichinomiya M."/>
            <person name="Sato N."/>
            <person name="Blanc-Mathieu R."/>
            <person name="Endo H."/>
            <person name="Kuwata A."/>
            <person name="Ogata H."/>
        </authorList>
    </citation>
    <scope>NUCLEOTIDE SEQUENCE [LARGE SCALE GENOMIC DNA]</scope>
    <source>
        <strain evidence="2">NIES 3699</strain>
    </source>
</reference>
<evidence type="ECO:0000313" key="1">
    <source>
        <dbReference type="EMBL" id="GMI10259.1"/>
    </source>
</evidence>